<evidence type="ECO:0000313" key="3">
    <source>
        <dbReference type="Proteomes" id="UP000297703"/>
    </source>
</evidence>
<dbReference type="Proteomes" id="UP000297703">
    <property type="component" value="Unassembled WGS sequence"/>
</dbReference>
<sequence>MLFQIIESQGAAGCCCESPAALHSPGVVESDRICERPIQPLSQPSWGSPPYPCVQRVPRCFLLNPPPPMPCCPLHRTHAAIPVVEHCSNMPKLPWGSGCCPGPLPSDCRQAQPWARGLTRRDAPRPVFRPHLALGGFRDGLPQWACLRVRAWATTPCRARNAVAALSKPSLSLRVPCSQAVNMVPFVTSMRVGAWSTRHTGPDRPGPKGSEGSTAGTKLRAPLATGPGFRKAQLLLRTMENLPALLFMNTHIHTCTRTHMHVCAHTWHNLCTHMCGSHCSQWVLLGAEHFCKSLPAPQSTRTDAFQGMQG</sequence>
<protein>
    <submittedName>
        <fullName evidence="2">Cyclic AMP-dependent transcription factor ATF-6 beta</fullName>
    </submittedName>
</protein>
<dbReference type="AlphaFoldDB" id="A0A4D9DJP2"/>
<evidence type="ECO:0000313" key="2">
    <source>
        <dbReference type="EMBL" id="TFJ97490.1"/>
    </source>
</evidence>
<feature type="region of interest" description="Disordered" evidence="1">
    <location>
        <begin position="196"/>
        <end position="222"/>
    </location>
</feature>
<evidence type="ECO:0000256" key="1">
    <source>
        <dbReference type="SAM" id="MobiDB-lite"/>
    </source>
</evidence>
<keyword evidence="3" id="KW-1185">Reference proteome</keyword>
<gene>
    <name evidence="2" type="ORF">DR999_PMT20671</name>
</gene>
<reference evidence="2 3" key="1">
    <citation type="submission" date="2019-04" db="EMBL/GenBank/DDBJ databases">
        <title>Draft genome of the big-headed turtle Platysternon megacephalum.</title>
        <authorList>
            <person name="Gong S."/>
        </authorList>
    </citation>
    <scope>NUCLEOTIDE SEQUENCE [LARGE SCALE GENOMIC DNA]</scope>
    <source>
        <strain evidence="2">DO16091913</strain>
        <tissue evidence="2">Muscle</tissue>
    </source>
</reference>
<accession>A0A4D9DJP2</accession>
<dbReference type="EMBL" id="QXTE01000488">
    <property type="protein sequence ID" value="TFJ97490.1"/>
    <property type="molecule type" value="Genomic_DNA"/>
</dbReference>
<proteinExistence type="predicted"/>
<comment type="caution">
    <text evidence="2">The sequence shown here is derived from an EMBL/GenBank/DDBJ whole genome shotgun (WGS) entry which is preliminary data.</text>
</comment>
<name>A0A4D9DJP2_9SAUR</name>
<reference evidence="2 3" key="2">
    <citation type="submission" date="2019-04" db="EMBL/GenBank/DDBJ databases">
        <title>The genome sequence of big-headed turtle.</title>
        <authorList>
            <person name="Gong S."/>
        </authorList>
    </citation>
    <scope>NUCLEOTIDE SEQUENCE [LARGE SCALE GENOMIC DNA]</scope>
    <source>
        <strain evidence="2">DO16091913</strain>
        <tissue evidence="2">Muscle</tissue>
    </source>
</reference>
<organism evidence="2 3">
    <name type="scientific">Platysternon megacephalum</name>
    <name type="common">big-headed turtle</name>
    <dbReference type="NCBI Taxonomy" id="55544"/>
    <lineage>
        <taxon>Eukaryota</taxon>
        <taxon>Metazoa</taxon>
        <taxon>Chordata</taxon>
        <taxon>Craniata</taxon>
        <taxon>Vertebrata</taxon>
        <taxon>Euteleostomi</taxon>
        <taxon>Archelosauria</taxon>
        <taxon>Testudinata</taxon>
        <taxon>Testudines</taxon>
        <taxon>Cryptodira</taxon>
        <taxon>Durocryptodira</taxon>
        <taxon>Testudinoidea</taxon>
        <taxon>Platysternidae</taxon>
        <taxon>Platysternon</taxon>
    </lineage>
</organism>